<feature type="compositionally biased region" description="Polar residues" evidence="1">
    <location>
        <begin position="23"/>
        <end position="66"/>
    </location>
</feature>
<gene>
    <name evidence="2" type="ORF">QH73_0027520</name>
</gene>
<dbReference type="RefSeq" id="WP_132867312.1">
    <property type="nucleotide sequence ID" value="NZ_JTJC03000017.1"/>
</dbReference>
<protein>
    <submittedName>
        <fullName evidence="2">Uncharacterized protein</fullName>
    </submittedName>
</protein>
<dbReference type="AlphaFoldDB" id="A0A9X5I975"/>
<sequence>MRSEGIRKEESRGSRGAGELGSVNRQPSSRNVAPASTVNRQPSTVNRQPSTVNQQLPTTNHHSNVSLPVETATTISLPAGNSLRAAGGGVGAVVVG</sequence>
<accession>A0A9X5I975</accession>
<name>A0A9X5I975_9CYAN</name>
<feature type="compositionally biased region" description="Basic and acidic residues" evidence="1">
    <location>
        <begin position="1"/>
        <end position="13"/>
    </location>
</feature>
<evidence type="ECO:0000256" key="1">
    <source>
        <dbReference type="SAM" id="MobiDB-lite"/>
    </source>
</evidence>
<keyword evidence="3" id="KW-1185">Reference proteome</keyword>
<evidence type="ECO:0000313" key="3">
    <source>
        <dbReference type="Proteomes" id="UP000031532"/>
    </source>
</evidence>
<organism evidence="2 3">
    <name type="scientific">Scytonema millei VB511283</name>
    <dbReference type="NCBI Taxonomy" id="1245923"/>
    <lineage>
        <taxon>Bacteria</taxon>
        <taxon>Bacillati</taxon>
        <taxon>Cyanobacteriota</taxon>
        <taxon>Cyanophyceae</taxon>
        <taxon>Nostocales</taxon>
        <taxon>Scytonemataceae</taxon>
        <taxon>Scytonema</taxon>
    </lineage>
</organism>
<comment type="caution">
    <text evidence="2">The sequence shown here is derived from an EMBL/GenBank/DDBJ whole genome shotgun (WGS) entry which is preliminary data.</text>
</comment>
<dbReference type="EMBL" id="JTJC03000017">
    <property type="protein sequence ID" value="NHC38327.1"/>
    <property type="molecule type" value="Genomic_DNA"/>
</dbReference>
<proteinExistence type="predicted"/>
<evidence type="ECO:0000313" key="2">
    <source>
        <dbReference type="EMBL" id="NHC38327.1"/>
    </source>
</evidence>
<feature type="region of interest" description="Disordered" evidence="1">
    <location>
        <begin position="1"/>
        <end position="66"/>
    </location>
</feature>
<dbReference type="Proteomes" id="UP000031532">
    <property type="component" value="Unassembled WGS sequence"/>
</dbReference>
<reference evidence="2 3" key="1">
    <citation type="journal article" date="2015" name="Genome Announc.">
        <title>Draft Genome Sequence of the Terrestrial Cyanobacterium Scytonema millei VB511283, Isolated from Eastern India.</title>
        <authorList>
            <person name="Sen D."/>
            <person name="Chandrababunaidu M.M."/>
            <person name="Singh D."/>
            <person name="Sanghi N."/>
            <person name="Ghorai A."/>
            <person name="Mishra G.P."/>
            <person name="Madduluri M."/>
            <person name="Adhikary S.P."/>
            <person name="Tripathy S."/>
        </authorList>
    </citation>
    <scope>NUCLEOTIDE SEQUENCE [LARGE SCALE GENOMIC DNA]</scope>
    <source>
        <strain evidence="2 3">VB511283</strain>
    </source>
</reference>